<name>A0A9P0ZP64_CUSEU</name>
<reference evidence="1" key="1">
    <citation type="submission" date="2022-07" db="EMBL/GenBank/DDBJ databases">
        <authorList>
            <person name="Macas J."/>
            <person name="Novak P."/>
            <person name="Neumann P."/>
        </authorList>
    </citation>
    <scope>NUCLEOTIDE SEQUENCE</scope>
</reference>
<gene>
    <name evidence="1" type="ORF">CEURO_LOCUS18562</name>
</gene>
<accession>A0A9P0ZP64</accession>
<evidence type="ECO:0000313" key="1">
    <source>
        <dbReference type="EMBL" id="CAH9109756.1"/>
    </source>
</evidence>
<comment type="caution">
    <text evidence="1">The sequence shown here is derived from an EMBL/GenBank/DDBJ whole genome shotgun (WGS) entry which is preliminary data.</text>
</comment>
<dbReference type="Proteomes" id="UP001152484">
    <property type="component" value="Unassembled WGS sequence"/>
</dbReference>
<sequence>MQVNSALENLLGHQNSNPEHFEPQERNPVQLDQTNAFREESFAVCEVVKDNSNQILKEFGEAKEIEDILDSSNSKPDYQVFLTDLKSKFQQFQMELNQKMKLKAIEKEKLSGKTSTKTVIRDPPEEEGFTMVVSKNPKDVMRGLPGLLGHDSKHS</sequence>
<protein>
    <submittedName>
        <fullName evidence="1">Uncharacterized protein</fullName>
    </submittedName>
</protein>
<evidence type="ECO:0000313" key="2">
    <source>
        <dbReference type="Proteomes" id="UP001152484"/>
    </source>
</evidence>
<organism evidence="1 2">
    <name type="scientific">Cuscuta europaea</name>
    <name type="common">European dodder</name>
    <dbReference type="NCBI Taxonomy" id="41803"/>
    <lineage>
        <taxon>Eukaryota</taxon>
        <taxon>Viridiplantae</taxon>
        <taxon>Streptophyta</taxon>
        <taxon>Embryophyta</taxon>
        <taxon>Tracheophyta</taxon>
        <taxon>Spermatophyta</taxon>
        <taxon>Magnoliopsida</taxon>
        <taxon>eudicotyledons</taxon>
        <taxon>Gunneridae</taxon>
        <taxon>Pentapetalae</taxon>
        <taxon>asterids</taxon>
        <taxon>lamiids</taxon>
        <taxon>Solanales</taxon>
        <taxon>Convolvulaceae</taxon>
        <taxon>Cuscuteae</taxon>
        <taxon>Cuscuta</taxon>
        <taxon>Cuscuta subgen. Cuscuta</taxon>
    </lineage>
</organism>
<dbReference type="AlphaFoldDB" id="A0A9P0ZP64"/>
<dbReference type="EMBL" id="CAMAPE010000053">
    <property type="protein sequence ID" value="CAH9109756.1"/>
    <property type="molecule type" value="Genomic_DNA"/>
</dbReference>
<keyword evidence="2" id="KW-1185">Reference proteome</keyword>
<proteinExistence type="predicted"/>